<evidence type="ECO:0000256" key="9">
    <source>
        <dbReference type="ARBA" id="ARBA00023012"/>
    </source>
</evidence>
<evidence type="ECO:0000256" key="3">
    <source>
        <dbReference type="ARBA" id="ARBA00012438"/>
    </source>
</evidence>
<evidence type="ECO:0000256" key="10">
    <source>
        <dbReference type="SAM" id="Phobius"/>
    </source>
</evidence>
<dbReference type="AlphaFoldDB" id="A0A559K4F7"/>
<dbReference type="Gene3D" id="3.30.565.10">
    <property type="entry name" value="Histidine kinase-like ATPase, C-terminal domain"/>
    <property type="match status" value="1"/>
</dbReference>
<dbReference type="Gene3D" id="6.10.340.10">
    <property type="match status" value="1"/>
</dbReference>
<dbReference type="GO" id="GO:0000155">
    <property type="term" value="F:phosphorelay sensor kinase activity"/>
    <property type="evidence" value="ECO:0007669"/>
    <property type="project" value="InterPro"/>
</dbReference>
<comment type="caution">
    <text evidence="12">The sequence shown here is derived from an EMBL/GenBank/DDBJ whole genome shotgun (WGS) entry which is preliminary data.</text>
</comment>
<dbReference type="PROSITE" id="PS50109">
    <property type="entry name" value="HIS_KIN"/>
    <property type="match status" value="1"/>
</dbReference>
<dbReference type="OrthoDB" id="9813151at2"/>
<dbReference type="CDD" id="cd00082">
    <property type="entry name" value="HisKA"/>
    <property type="match status" value="1"/>
</dbReference>
<comment type="subcellular location">
    <subcellularLocation>
        <location evidence="2">Cell membrane</location>
        <topology evidence="2">Multi-pass membrane protein</topology>
    </subcellularLocation>
</comment>
<dbReference type="Gene3D" id="1.10.287.130">
    <property type="match status" value="1"/>
</dbReference>
<keyword evidence="13" id="KW-1185">Reference proteome</keyword>
<dbReference type="EMBL" id="VNJI01000044">
    <property type="protein sequence ID" value="TVY07029.1"/>
    <property type="molecule type" value="Genomic_DNA"/>
</dbReference>
<keyword evidence="10" id="KW-1133">Transmembrane helix</keyword>
<gene>
    <name evidence="12" type="ORF">FPZ49_26065</name>
</gene>
<dbReference type="InterPro" id="IPR004358">
    <property type="entry name" value="Sig_transdc_His_kin-like_C"/>
</dbReference>
<dbReference type="InterPro" id="IPR005467">
    <property type="entry name" value="His_kinase_dom"/>
</dbReference>
<evidence type="ECO:0000313" key="12">
    <source>
        <dbReference type="EMBL" id="TVY07029.1"/>
    </source>
</evidence>
<keyword evidence="10" id="KW-0812">Transmembrane</keyword>
<dbReference type="GO" id="GO:0005524">
    <property type="term" value="F:ATP binding"/>
    <property type="evidence" value="ECO:0007669"/>
    <property type="project" value="UniProtKB-KW"/>
</dbReference>
<evidence type="ECO:0000313" key="13">
    <source>
        <dbReference type="Proteomes" id="UP000317036"/>
    </source>
</evidence>
<dbReference type="Pfam" id="PF02518">
    <property type="entry name" value="HATPase_c"/>
    <property type="match status" value="1"/>
</dbReference>
<dbReference type="SMART" id="SM00387">
    <property type="entry name" value="HATPase_c"/>
    <property type="match status" value="1"/>
</dbReference>
<feature type="domain" description="Histidine kinase" evidence="11">
    <location>
        <begin position="106"/>
        <end position="328"/>
    </location>
</feature>
<dbReference type="SMART" id="SM00388">
    <property type="entry name" value="HisKA"/>
    <property type="match status" value="1"/>
</dbReference>
<evidence type="ECO:0000256" key="4">
    <source>
        <dbReference type="ARBA" id="ARBA00022553"/>
    </source>
</evidence>
<dbReference type="PANTHER" id="PTHR45453:SF1">
    <property type="entry name" value="PHOSPHATE REGULON SENSOR PROTEIN PHOR"/>
    <property type="match status" value="1"/>
</dbReference>
<evidence type="ECO:0000256" key="5">
    <source>
        <dbReference type="ARBA" id="ARBA00022679"/>
    </source>
</evidence>
<feature type="transmembrane region" description="Helical" evidence="10">
    <location>
        <begin position="51"/>
        <end position="74"/>
    </location>
</feature>
<dbReference type="SUPFAM" id="SSF47384">
    <property type="entry name" value="Homodimeric domain of signal transducing histidine kinase"/>
    <property type="match status" value="1"/>
</dbReference>
<evidence type="ECO:0000256" key="6">
    <source>
        <dbReference type="ARBA" id="ARBA00022741"/>
    </source>
</evidence>
<dbReference type="EC" id="2.7.13.3" evidence="3"/>
<keyword evidence="5" id="KW-0808">Transferase</keyword>
<sequence length="337" mass="37921">MSVRAKLFIAMTALVIFTGFLFMVISQVYLANLLERYADVIQVSQKHFHQSLLWAQLKGVLISILVMLLIGVWLSQKLTKPLHQITDAIKRFTVNDFSVSMQLASNDEYSIRTPLAIISGQLELFQENGKPIPPEMLLPMQDEVMRLAKLVNELHLLSMADAGKLSLDKEPVNLLDLVEGIVNIYQYELDGKRIETTVQTTLTKTTVSVDRNRMKQVLMNVLNNAIQYTGDGGKIRIELGDYKKSDDVDTHYVCVSIEDSGIGIAPEHLTSLFRRFYRVEDARNRDTGGTGLGLAIAKEFVEAHQGFITVESTIEKGTTFRIYLPSYEFTATVVDVK</sequence>
<dbReference type="InterPro" id="IPR003594">
    <property type="entry name" value="HATPase_dom"/>
</dbReference>
<accession>A0A559K4F7</accession>
<protein>
    <recommendedName>
        <fullName evidence="3">histidine kinase</fullName>
        <ecNumber evidence="3">2.7.13.3</ecNumber>
    </recommendedName>
</protein>
<dbReference type="PANTHER" id="PTHR45453">
    <property type="entry name" value="PHOSPHATE REGULON SENSOR PROTEIN PHOR"/>
    <property type="match status" value="1"/>
</dbReference>
<evidence type="ECO:0000259" key="11">
    <source>
        <dbReference type="PROSITE" id="PS50109"/>
    </source>
</evidence>
<dbReference type="GO" id="GO:0016036">
    <property type="term" value="P:cellular response to phosphate starvation"/>
    <property type="evidence" value="ECO:0007669"/>
    <property type="project" value="TreeGrafter"/>
</dbReference>
<feature type="transmembrane region" description="Helical" evidence="10">
    <location>
        <begin position="7"/>
        <end position="31"/>
    </location>
</feature>
<dbReference type="GO" id="GO:0005886">
    <property type="term" value="C:plasma membrane"/>
    <property type="evidence" value="ECO:0007669"/>
    <property type="project" value="UniProtKB-SubCell"/>
</dbReference>
<evidence type="ECO:0000256" key="8">
    <source>
        <dbReference type="ARBA" id="ARBA00022840"/>
    </source>
</evidence>
<dbReference type="CDD" id="cd06225">
    <property type="entry name" value="HAMP"/>
    <property type="match status" value="1"/>
</dbReference>
<proteinExistence type="predicted"/>
<keyword evidence="7" id="KW-0418">Kinase</keyword>
<name>A0A559K4F7_9BACL</name>
<dbReference type="InterPro" id="IPR050351">
    <property type="entry name" value="BphY/WalK/GraS-like"/>
</dbReference>
<keyword evidence="10" id="KW-0472">Membrane</keyword>
<keyword evidence="8" id="KW-0067">ATP-binding</keyword>
<keyword evidence="4" id="KW-0597">Phosphoprotein</keyword>
<dbReference type="InterPro" id="IPR036890">
    <property type="entry name" value="HATPase_C_sf"/>
</dbReference>
<dbReference type="Pfam" id="PF00512">
    <property type="entry name" value="HisKA"/>
    <property type="match status" value="1"/>
</dbReference>
<evidence type="ECO:0000256" key="7">
    <source>
        <dbReference type="ARBA" id="ARBA00022777"/>
    </source>
</evidence>
<evidence type="ECO:0000256" key="2">
    <source>
        <dbReference type="ARBA" id="ARBA00004651"/>
    </source>
</evidence>
<dbReference type="PRINTS" id="PR00344">
    <property type="entry name" value="BCTRLSENSOR"/>
</dbReference>
<comment type="catalytic activity">
    <reaction evidence="1">
        <text>ATP + protein L-histidine = ADP + protein N-phospho-L-histidine.</text>
        <dbReference type="EC" id="2.7.13.3"/>
    </reaction>
</comment>
<dbReference type="InterPro" id="IPR003661">
    <property type="entry name" value="HisK_dim/P_dom"/>
</dbReference>
<dbReference type="GO" id="GO:0004721">
    <property type="term" value="F:phosphoprotein phosphatase activity"/>
    <property type="evidence" value="ECO:0007669"/>
    <property type="project" value="TreeGrafter"/>
</dbReference>
<reference evidence="12 13" key="1">
    <citation type="submission" date="2019-07" db="EMBL/GenBank/DDBJ databases">
        <authorList>
            <person name="Kim J."/>
        </authorList>
    </citation>
    <scope>NUCLEOTIDE SEQUENCE [LARGE SCALE GENOMIC DNA]</scope>
    <source>
        <strain evidence="12 13">JC52</strain>
    </source>
</reference>
<keyword evidence="9" id="KW-0902">Two-component regulatory system</keyword>
<dbReference type="Proteomes" id="UP000317036">
    <property type="component" value="Unassembled WGS sequence"/>
</dbReference>
<keyword evidence="6" id="KW-0547">Nucleotide-binding</keyword>
<dbReference type="RefSeq" id="WP_144852651.1">
    <property type="nucleotide sequence ID" value="NZ_VNJI01000044.1"/>
</dbReference>
<dbReference type="SUPFAM" id="SSF55874">
    <property type="entry name" value="ATPase domain of HSP90 chaperone/DNA topoisomerase II/histidine kinase"/>
    <property type="match status" value="1"/>
</dbReference>
<dbReference type="FunFam" id="3.30.565.10:FF:000006">
    <property type="entry name" value="Sensor histidine kinase WalK"/>
    <property type="match status" value="1"/>
</dbReference>
<organism evidence="12 13">
    <name type="scientific">Paenibacillus cremeus</name>
    <dbReference type="NCBI Taxonomy" id="2163881"/>
    <lineage>
        <taxon>Bacteria</taxon>
        <taxon>Bacillati</taxon>
        <taxon>Bacillota</taxon>
        <taxon>Bacilli</taxon>
        <taxon>Bacillales</taxon>
        <taxon>Paenibacillaceae</taxon>
        <taxon>Paenibacillus</taxon>
    </lineage>
</organism>
<evidence type="ECO:0000256" key="1">
    <source>
        <dbReference type="ARBA" id="ARBA00000085"/>
    </source>
</evidence>
<dbReference type="InterPro" id="IPR036097">
    <property type="entry name" value="HisK_dim/P_sf"/>
</dbReference>